<reference evidence="3" key="1">
    <citation type="submission" date="2020-05" db="EMBL/GenBank/DDBJ databases">
        <authorList>
            <person name="Zhu T."/>
            <person name="Keshari N."/>
            <person name="Lu X."/>
        </authorList>
    </citation>
    <scope>NUCLEOTIDE SEQUENCE</scope>
    <source>
        <strain evidence="3">NK1-12</strain>
    </source>
</reference>
<proteinExistence type="predicted"/>
<dbReference type="AlphaFoldDB" id="A0AA96WK17"/>
<sequence length="264" mass="28254">MNLKRNLACVGLAAGATFSVAAPSLAGTLTPSRLGLDTLNAPPKNQVVSGSAHLKDFPYFAREFSFKKDTVVRFSVLNPTGLGSRGRAQSNFGFLTNPVNGVGAFTSIFSEDKAYDQVGNTSYERQGGRVDDWLGTCGNAIGGTCVRSVLFKANTIYQLALNPSQKAVHFGVGALDTFTFNRLSDEQYPKSTQTVTVSKPGTLFIGMEDGLYANSRTSDRNDYYYDYQDWVVSADVPEPATLAGLGMVAGGMLLARRRKAAASA</sequence>
<dbReference type="InterPro" id="IPR013424">
    <property type="entry name" value="Ice-binding_C"/>
</dbReference>
<dbReference type="EMBL" id="CP053586">
    <property type="protein sequence ID" value="WNZ26090.1"/>
    <property type="molecule type" value="Genomic_DNA"/>
</dbReference>
<accession>A0AA96WK17</accession>
<organism evidence="3">
    <name type="scientific">Leptolyngbya sp. NK1-12</name>
    <dbReference type="NCBI Taxonomy" id="2547451"/>
    <lineage>
        <taxon>Bacteria</taxon>
        <taxon>Bacillati</taxon>
        <taxon>Cyanobacteriota</taxon>
        <taxon>Cyanophyceae</taxon>
        <taxon>Leptolyngbyales</taxon>
        <taxon>Leptolyngbyaceae</taxon>
        <taxon>Leptolyngbya group</taxon>
        <taxon>Leptolyngbya</taxon>
    </lineage>
</organism>
<name>A0AA96WK17_9CYAN</name>
<dbReference type="Pfam" id="PF07589">
    <property type="entry name" value="PEP-CTERM"/>
    <property type="match status" value="1"/>
</dbReference>
<feature type="domain" description="Ice-binding protein C-terminal" evidence="2">
    <location>
        <begin position="235"/>
        <end position="258"/>
    </location>
</feature>
<protein>
    <submittedName>
        <fullName evidence="3">PEP-CTERM sorting domain-containing protein</fullName>
    </submittedName>
</protein>
<dbReference type="NCBIfam" id="TIGR02595">
    <property type="entry name" value="PEP_CTERM"/>
    <property type="match status" value="1"/>
</dbReference>
<feature type="signal peptide" evidence="1">
    <location>
        <begin position="1"/>
        <end position="21"/>
    </location>
</feature>
<dbReference type="RefSeq" id="WP_316432279.1">
    <property type="nucleotide sequence ID" value="NZ_CP053586.1"/>
</dbReference>
<evidence type="ECO:0000259" key="2">
    <source>
        <dbReference type="Pfam" id="PF07589"/>
    </source>
</evidence>
<keyword evidence="1" id="KW-0732">Signal</keyword>
<evidence type="ECO:0000256" key="1">
    <source>
        <dbReference type="SAM" id="SignalP"/>
    </source>
</evidence>
<evidence type="ECO:0000313" key="3">
    <source>
        <dbReference type="EMBL" id="WNZ26090.1"/>
    </source>
</evidence>
<gene>
    <name evidence="3" type="ORF">HJG54_26855</name>
</gene>
<feature type="chain" id="PRO_5041642539" evidence="1">
    <location>
        <begin position="22"/>
        <end position="264"/>
    </location>
</feature>